<evidence type="ECO:0000313" key="4">
    <source>
        <dbReference type="Proteomes" id="UP000263627"/>
    </source>
</evidence>
<protein>
    <recommendedName>
        <fullName evidence="1">Ethanolamine ammonia-lyase reactivase</fullName>
    </recommendedName>
</protein>
<evidence type="ECO:0000256" key="1">
    <source>
        <dbReference type="PIRNR" id="PIRNR012293"/>
    </source>
</evidence>
<dbReference type="GO" id="GO:0046336">
    <property type="term" value="P:ethanolamine catabolic process"/>
    <property type="evidence" value="ECO:0007669"/>
    <property type="project" value="UniProtKB-UniRule"/>
</dbReference>
<dbReference type="InterPro" id="IPR009377">
    <property type="entry name" value="EutA"/>
</dbReference>
<sequence>MNTRQLLSVGIDIGTTTTQVIFSRLELVNRAAVSQVPRYEFIKREISWQSPVFFTPVDKQGGLKEAELKALILAQYQAAGIAPETVDSGAIIITGESAKTRNARPAVMALSQSLGDFVVASAGPHLESVIAGHGAGAQTLSEQKLCRVLNIDIGGGTSNYVLFDAGKVSGSACLNVGGRLLETDGQGRVVHAHQPGQMIVDDVFGPGTDARTLNAAQLVQVARRMAALIVEVIDGTLSPLAQALMQTALLPAGVKPEVITLSGGVGECYRNQPADPFCFSDIGPLLATALHEHPRLREMNVQFPAQTVRATVIGAGAHTLSLSGSTIWLEGVALPLRNLPVALPLRNLPVAIPVDEADLVAAWQQALMQLDLDPQTDAYVLALPASLPVRYAALLTVIDALLAFVARYPNPHPLLVVAEQDFGKALGMLLRPQLQQHPLAVIDEVVVRAGDYIDIGTPLFGGSVVPVTVKSLAFPS</sequence>
<dbReference type="EMBL" id="CP032184">
    <property type="protein sequence ID" value="AXZ49203.1"/>
    <property type="molecule type" value="Genomic_DNA"/>
</dbReference>
<accession>A0AAD2SGY5</accession>
<organism evidence="3">
    <name type="scientific">Citrobacter freundii</name>
    <dbReference type="NCBI Taxonomy" id="546"/>
    <lineage>
        <taxon>Bacteria</taxon>
        <taxon>Pseudomonadati</taxon>
        <taxon>Pseudomonadota</taxon>
        <taxon>Gammaproteobacteria</taxon>
        <taxon>Enterobacterales</taxon>
        <taxon>Enterobacteriaceae</taxon>
        <taxon>Citrobacter</taxon>
        <taxon>Citrobacter freundii complex</taxon>
    </lineage>
</organism>
<dbReference type="RefSeq" id="WP_119174453.1">
    <property type="nucleotide sequence ID" value="NZ_CP032184.1"/>
</dbReference>
<dbReference type="PANTHER" id="PTHR32432:SF13">
    <property type="entry name" value="ETHANOLAMINE AMMONIA-LYASE REACTIVASE EUTA"/>
    <property type="match status" value="1"/>
</dbReference>
<dbReference type="Proteomes" id="UP000263627">
    <property type="component" value="Chromosome"/>
</dbReference>
<reference evidence="3" key="2">
    <citation type="submission" date="2021-07" db="EMBL/GenBank/DDBJ databases">
        <authorList>
            <consortium name="Clinical and Environmental Microbiology Branch: Whole genome sequencing antimicrobial resistance pathogens in the healthcare setting"/>
        </authorList>
    </citation>
    <scope>NUCLEOTIDE SEQUENCE</scope>
    <source>
        <strain evidence="3">2021DK-00049</strain>
    </source>
</reference>
<dbReference type="Pfam" id="PF06277">
    <property type="entry name" value="EutA"/>
    <property type="match status" value="1"/>
</dbReference>
<name>A0AAD2SGY5_CITFR</name>
<dbReference type="PANTHER" id="PTHR32432">
    <property type="entry name" value="CELL DIVISION PROTEIN FTSA-RELATED"/>
    <property type="match status" value="1"/>
</dbReference>
<proteinExistence type="predicted"/>
<dbReference type="EMBL" id="ABBJDF010000018">
    <property type="protein sequence ID" value="EHT9940141.1"/>
    <property type="molecule type" value="Genomic_DNA"/>
</dbReference>
<evidence type="ECO:0000313" key="3">
    <source>
        <dbReference type="EMBL" id="EHT9940141.1"/>
    </source>
</evidence>
<dbReference type="AlphaFoldDB" id="A0AAD2SGY5"/>
<dbReference type="InterPro" id="IPR050696">
    <property type="entry name" value="FtsA/MreB"/>
</dbReference>
<reference evidence="2 4" key="1">
    <citation type="submission" date="2018-09" db="EMBL/GenBank/DDBJ databases">
        <title>Whole genome sequencing of Citrobacter freundii AR_0116.</title>
        <authorList>
            <person name="Conlan S."/>
            <person name="Thomas P.J."/>
            <person name="Mullikin J."/>
            <person name="Frank K.M."/>
            <person name="Segre J.A."/>
        </authorList>
    </citation>
    <scope>NUCLEOTIDE SEQUENCE [LARGE SCALE GENOMIC DNA]</scope>
    <source>
        <strain evidence="2 4">AR_0116</strain>
    </source>
</reference>
<dbReference type="SUPFAM" id="SSF53067">
    <property type="entry name" value="Actin-like ATPase domain"/>
    <property type="match status" value="1"/>
</dbReference>
<comment type="pathway">
    <text evidence="1">Amine and polyamine degradation; ethanolamine degradation.</text>
</comment>
<gene>
    <name evidence="3" type="primary">eutA</name>
    <name evidence="2" type="ORF">AM363_20840</name>
    <name evidence="3" type="ORF">KY227_003249</name>
</gene>
<evidence type="ECO:0000313" key="2">
    <source>
        <dbReference type="EMBL" id="AXZ49203.1"/>
    </source>
</evidence>
<dbReference type="NCBIfam" id="NF007991">
    <property type="entry name" value="PRK10719.1-1"/>
    <property type="match status" value="1"/>
</dbReference>
<dbReference type="PIRSF" id="PIRSF012293">
    <property type="entry name" value="EutA"/>
    <property type="match status" value="1"/>
</dbReference>
<dbReference type="InterPro" id="IPR043129">
    <property type="entry name" value="ATPase_NBD"/>
</dbReference>